<evidence type="ECO:0000313" key="6">
    <source>
        <dbReference type="Proteomes" id="UP001220010"/>
    </source>
</evidence>
<name>A0ABT5XB30_9EURY</name>
<dbReference type="EC" id="3.6.1.7" evidence="1"/>
<evidence type="ECO:0000259" key="4">
    <source>
        <dbReference type="PROSITE" id="PS51160"/>
    </source>
</evidence>
<dbReference type="Gene3D" id="3.30.70.100">
    <property type="match status" value="1"/>
</dbReference>
<evidence type="ECO:0000256" key="3">
    <source>
        <dbReference type="SAM" id="Coils"/>
    </source>
</evidence>
<keyword evidence="1" id="KW-0378">Hydrolase</keyword>
<reference evidence="5 6" key="1">
    <citation type="submission" date="2023-03" db="EMBL/GenBank/DDBJ databases">
        <title>WGS of Methanotrichaceae archaeon Mx.</title>
        <authorList>
            <person name="Sorokin D.Y."/>
            <person name="Merkel A.Y."/>
        </authorList>
    </citation>
    <scope>NUCLEOTIDE SEQUENCE [LARGE SCALE GENOMIC DNA]</scope>
    <source>
        <strain evidence="5 6">Mx</strain>
    </source>
</reference>
<evidence type="ECO:0000256" key="1">
    <source>
        <dbReference type="PROSITE-ProRule" id="PRU00520"/>
    </source>
</evidence>
<gene>
    <name evidence="5" type="ORF">P0O15_12120</name>
</gene>
<dbReference type="PANTHER" id="PTHR47268">
    <property type="entry name" value="ACYLPHOSPHATASE"/>
    <property type="match status" value="1"/>
</dbReference>
<dbReference type="InterPro" id="IPR020456">
    <property type="entry name" value="Acylphosphatase"/>
</dbReference>
<feature type="coiled-coil region" evidence="3">
    <location>
        <begin position="194"/>
        <end position="221"/>
    </location>
</feature>
<feature type="domain" description="Acylphosphatase-like" evidence="4">
    <location>
        <begin position="3"/>
        <end position="90"/>
    </location>
</feature>
<dbReference type="Pfam" id="PF00708">
    <property type="entry name" value="Acylphosphatase"/>
    <property type="match status" value="1"/>
</dbReference>
<protein>
    <recommendedName>
        <fullName evidence="1">acylphosphatase</fullName>
        <ecNumber evidence="1">3.6.1.7</ecNumber>
    </recommendedName>
</protein>
<dbReference type="InterPro" id="IPR001792">
    <property type="entry name" value="Acylphosphatase-like_dom"/>
</dbReference>
<keyword evidence="3" id="KW-0175">Coiled coil</keyword>
<proteinExistence type="inferred from homology"/>
<dbReference type="PANTHER" id="PTHR47268:SF4">
    <property type="entry name" value="ACYLPHOSPHATASE"/>
    <property type="match status" value="1"/>
</dbReference>
<comment type="similarity">
    <text evidence="2">Belongs to the acylphosphatase family.</text>
</comment>
<feature type="active site" evidence="1">
    <location>
        <position position="18"/>
    </location>
</feature>
<comment type="caution">
    <text evidence="5">The sequence shown here is derived from an EMBL/GenBank/DDBJ whole genome shotgun (WGS) entry which is preliminary data.</text>
</comment>
<dbReference type="RefSeq" id="WP_316967625.1">
    <property type="nucleotide sequence ID" value="NZ_JARFPK010000085.1"/>
</dbReference>
<dbReference type="Proteomes" id="UP001220010">
    <property type="component" value="Unassembled WGS sequence"/>
</dbReference>
<organism evidence="5 6">
    <name type="scientific">Candidatus Methanocrinis natronophilus</name>
    <dbReference type="NCBI Taxonomy" id="3033396"/>
    <lineage>
        <taxon>Archaea</taxon>
        <taxon>Methanobacteriati</taxon>
        <taxon>Methanobacteriota</taxon>
        <taxon>Stenosarchaea group</taxon>
        <taxon>Methanomicrobia</taxon>
        <taxon>Methanotrichales</taxon>
        <taxon>Methanotrichaceae</taxon>
        <taxon>Methanocrinis</taxon>
    </lineage>
</organism>
<dbReference type="InterPro" id="IPR036046">
    <property type="entry name" value="Acylphosphatase-like_dom_sf"/>
</dbReference>
<accession>A0ABT5XB30</accession>
<sequence>MQRVEIIASGRVQRVGFRDLVEKIAQDLGLSGTVENQKPYDVRIVAEGEEGALQAFVEGLKVERGPIRVRDLEVRWSEATGEFPYFQILRGDWHEELGERFDVAVGLLYRSIEIGEENLALGRENVAIGRENLAIGRMMLDKQDQMLDKQDTTISILKNIKEDTSEIGVIKEEVSAARYEARREREEIISTLKSGSLEEKYEQLSREIAEIKAAIAEIRAKVS</sequence>
<dbReference type="SUPFAM" id="SSF54975">
    <property type="entry name" value="Acylphosphatase/BLUF domain-like"/>
    <property type="match status" value="1"/>
</dbReference>
<evidence type="ECO:0000256" key="2">
    <source>
        <dbReference type="RuleBase" id="RU004168"/>
    </source>
</evidence>
<evidence type="ECO:0000313" key="5">
    <source>
        <dbReference type="EMBL" id="MDF0591903.1"/>
    </source>
</evidence>
<keyword evidence="6" id="KW-1185">Reference proteome</keyword>
<feature type="active site" evidence="1">
    <location>
        <position position="36"/>
    </location>
</feature>
<comment type="catalytic activity">
    <reaction evidence="1">
        <text>an acyl phosphate + H2O = a carboxylate + phosphate + H(+)</text>
        <dbReference type="Rhea" id="RHEA:14965"/>
        <dbReference type="ChEBI" id="CHEBI:15377"/>
        <dbReference type="ChEBI" id="CHEBI:15378"/>
        <dbReference type="ChEBI" id="CHEBI:29067"/>
        <dbReference type="ChEBI" id="CHEBI:43474"/>
        <dbReference type="ChEBI" id="CHEBI:59918"/>
        <dbReference type="EC" id="3.6.1.7"/>
    </reaction>
</comment>
<dbReference type="EMBL" id="JARFPK010000085">
    <property type="protein sequence ID" value="MDF0591903.1"/>
    <property type="molecule type" value="Genomic_DNA"/>
</dbReference>
<dbReference type="PROSITE" id="PS51160">
    <property type="entry name" value="ACYLPHOSPHATASE_3"/>
    <property type="match status" value="1"/>
</dbReference>